<protein>
    <submittedName>
        <fullName evidence="4">Tail tape measure protein, putative</fullName>
    </submittedName>
</protein>
<evidence type="ECO:0000259" key="2">
    <source>
        <dbReference type="Pfam" id="PF09718"/>
    </source>
</evidence>
<dbReference type="EMBL" id="AE017285">
    <property type="protein sequence ID" value="AAS95968.1"/>
    <property type="molecule type" value="Genomic_DNA"/>
</dbReference>
<dbReference type="Proteomes" id="UP000002194">
    <property type="component" value="Chromosome"/>
</dbReference>
<name>Q72BZ4_NITV2</name>
<dbReference type="HOGENOM" id="CLU_313934_0_0_7"/>
<evidence type="ECO:0000259" key="3">
    <source>
        <dbReference type="Pfam" id="PF20155"/>
    </source>
</evidence>
<dbReference type="EnsemblBacteria" id="AAS95968">
    <property type="protein sequence ID" value="AAS95968"/>
    <property type="gene ID" value="DVU_1490"/>
</dbReference>
<organism evidence="4 5">
    <name type="scientific">Nitratidesulfovibrio vulgaris (strain ATCC 29579 / DSM 644 / CCUG 34227 / NCIMB 8303 / VKM B-1760 / Hildenborough)</name>
    <name type="common">Desulfovibrio vulgaris</name>
    <dbReference type="NCBI Taxonomy" id="882"/>
    <lineage>
        <taxon>Bacteria</taxon>
        <taxon>Pseudomonadati</taxon>
        <taxon>Thermodesulfobacteriota</taxon>
        <taxon>Desulfovibrionia</taxon>
        <taxon>Desulfovibrionales</taxon>
        <taxon>Desulfovibrionaceae</taxon>
        <taxon>Nitratidesulfovibrio</taxon>
    </lineage>
</organism>
<keyword evidence="5" id="KW-1185">Reference proteome</keyword>
<dbReference type="KEGG" id="dvu:DVU_1490"/>
<feature type="domain" description="Bacteriophage tail tape measure C-terminal" evidence="2">
    <location>
        <begin position="725"/>
        <end position="797"/>
    </location>
</feature>
<dbReference type="PATRIC" id="fig|882.5.peg.1380"/>
<accession>Q72BZ4</accession>
<feature type="domain" description="Tape measure protein N-terminal" evidence="3">
    <location>
        <begin position="170"/>
        <end position="355"/>
    </location>
</feature>
<dbReference type="InterPro" id="IPR013491">
    <property type="entry name" value="Tape_meas_N"/>
</dbReference>
<dbReference type="eggNOG" id="COG3941">
    <property type="taxonomic scope" value="Bacteria"/>
</dbReference>
<dbReference type="STRING" id="882.DVU_1490"/>
<keyword evidence="1" id="KW-0175">Coiled coil</keyword>
<feature type="coiled-coil region" evidence="1">
    <location>
        <begin position="458"/>
        <end position="485"/>
    </location>
</feature>
<dbReference type="InterPro" id="IPR006431">
    <property type="entry name" value="Phage_tape_meas_C"/>
</dbReference>
<evidence type="ECO:0000313" key="5">
    <source>
        <dbReference type="Proteomes" id="UP000002194"/>
    </source>
</evidence>
<proteinExistence type="predicted"/>
<dbReference type="Pfam" id="PF09718">
    <property type="entry name" value="Tape_meas_lam_C"/>
    <property type="match status" value="1"/>
</dbReference>
<evidence type="ECO:0000313" key="4">
    <source>
        <dbReference type="EMBL" id="AAS95968.1"/>
    </source>
</evidence>
<dbReference type="PaxDb" id="882-DVU_1490"/>
<gene>
    <name evidence="4" type="ordered locus">DVU_1490</name>
</gene>
<sequence length="932" mass="101048">MRIPGVSVVISGDYSQLKQDLNAAKVIVRQEAAGIADAMNSAISPKQAESALAGLTDNLSKVGRRASAVGTDFSKLGAELGALTKITGLSEVGLRQLQQRVLEQKAINEAERAFSSLGKAAGMSTMELASFRIKSGDVTGGARMLGSAAMSAVPYVAAIGLAAGAAAKACFDAAMQADRLNRAYTTVTGSSAGAREQLQFIYEVSNRLGLQFQTTAAAAKSFFAASKGTSMEADARGIFEAVSQAGAALALSQDDMNGVFIALSQMMSKGKVQAEELRGQLGERLPGAFNLAARAMGVTTAELDKMLEQGQVLADDLLPKLANVLRSEYAGAASESVAAVNRLSTEWERFKASVMDTDAVVRGIEAVSSALKNATDAMEANAQRRSIIAEMQALGIKGKELIGEGQYGYSQAQIDEYLWRKNAGQRQRDGAFADQTSDSVRIERITGAARSAYSAFMKESEAEKIKKINNEAEEAIRKLSAARDADLANATLYNQQIAAVEAERNEKLKSITRSNASEQNKVSDAMREVHEEVLRLSGDDVALAQEQFEQRFAKLQRTIGSVTPEMRVWRQEAEKAFSLGMTPQQYHGAITRWGEQARERSAELSVYRQSIGGNRLDAVEMERLRGLSSIEKWKQSDEWRAASPQQRMEEEAKARELLELKSQQRIEEINVQFLGKAASTLKGRTDLQQRVLQQEFATYSKHVQDKELLDAWYEEQRLRLSRAGSDGIKRGLRDYADEAKNVAKSMEAAVSGAFRSMEDALVNFVTKGKMDFSSFVDSVIADLARAQIRQSITGPLASAFGGFDFGKILGFGNHTGGIAGAEATFARAVPSGLYTHAPRYHGGGIASDEIPAILKRGEGVFTPEQMKRLAPVEASGPRDMEVRIVNESGTPMQITSTHIDFNDTRRREVMTIVIDSLRNNYMGFRDAVATGG</sequence>
<dbReference type="Pfam" id="PF20155">
    <property type="entry name" value="TMP_3"/>
    <property type="match status" value="1"/>
</dbReference>
<evidence type="ECO:0000256" key="1">
    <source>
        <dbReference type="SAM" id="Coils"/>
    </source>
</evidence>
<reference evidence="4 5" key="1">
    <citation type="journal article" date="2004" name="Nat. Biotechnol.">
        <title>The genome sequence of the anaerobic, sulfate-reducing bacterium Desulfovibrio vulgaris Hildenborough.</title>
        <authorList>
            <person name="Heidelberg J.F."/>
            <person name="Seshadri R."/>
            <person name="Haveman S.A."/>
            <person name="Hemme C.L."/>
            <person name="Paulsen I.T."/>
            <person name="Kolonay J.F."/>
            <person name="Eisen J.A."/>
            <person name="Ward N."/>
            <person name="Methe B."/>
            <person name="Brinkac L.M."/>
            <person name="Daugherty S.C."/>
            <person name="Deboy R.T."/>
            <person name="Dodson R.J."/>
            <person name="Durkin A.S."/>
            <person name="Madupu R."/>
            <person name="Nelson W.C."/>
            <person name="Sullivan S.A."/>
            <person name="Fouts D."/>
            <person name="Haft D.H."/>
            <person name="Selengut J."/>
            <person name="Peterson J.D."/>
            <person name="Davidsen T.M."/>
            <person name="Zafar N."/>
            <person name="Zhou L."/>
            <person name="Radune D."/>
            <person name="Dimitrov G."/>
            <person name="Hance M."/>
            <person name="Tran K."/>
            <person name="Khouri H."/>
            <person name="Gill J."/>
            <person name="Utterback T.R."/>
            <person name="Feldblyum T.V."/>
            <person name="Wall J.D."/>
            <person name="Voordouw G."/>
            <person name="Fraser C.M."/>
        </authorList>
    </citation>
    <scope>NUCLEOTIDE SEQUENCE [LARGE SCALE GENOMIC DNA]</scope>
    <source>
        <strain evidence="5">ATCC 29579 / DSM 644 / NCIMB 8303 / VKM B-1760 / Hildenborough</strain>
    </source>
</reference>
<dbReference type="AlphaFoldDB" id="Q72BZ4"/>
<dbReference type="RefSeq" id="WP_010938783.1">
    <property type="nucleotide sequence ID" value="NC_002937.3"/>
</dbReference>
<dbReference type="NCBIfam" id="TIGR02675">
    <property type="entry name" value="tape_meas_nterm"/>
    <property type="match status" value="1"/>
</dbReference>
<dbReference type="OrthoDB" id="5461428at2"/>